<dbReference type="AlphaFoldDB" id="A0A257T6S4"/>
<dbReference type="Proteomes" id="UP000216779">
    <property type="component" value="Unassembled WGS sequence"/>
</dbReference>
<evidence type="ECO:0000256" key="1">
    <source>
        <dbReference type="ARBA" id="ARBA00004651"/>
    </source>
</evidence>
<keyword evidence="7 8" id="KW-0472">Membrane</keyword>
<feature type="transmembrane region" description="Helical" evidence="8">
    <location>
        <begin position="343"/>
        <end position="363"/>
    </location>
</feature>
<comment type="subcellular location">
    <subcellularLocation>
        <location evidence="1">Cell membrane</location>
        <topology evidence="1">Multi-pass membrane protein</topology>
    </subcellularLocation>
</comment>
<dbReference type="InterPro" id="IPR051449">
    <property type="entry name" value="ABC-2_transporter_component"/>
</dbReference>
<feature type="transmembrane region" description="Helical" evidence="8">
    <location>
        <begin position="21"/>
        <end position="42"/>
    </location>
</feature>
<sequence>MKLQRLRGLIRKEFIQIWRDPSAIAIAFFMPVFLLFLFGYGVSLDARHVPVAVVVDQPSAETSTFIGGLQQSTYFTPQVYGSIQAARRAVMARRADGILWLRGDFSRQVLQGDTTSIGVFVNGKDANNARILQGYLQGVWQGWLQQRAASAGAALVIPVTGQDRIWFNPALRSRDYLVPGLVAVIMTLIGALLTALVVAREWERGTMEALMASPVTMGEILLGKLIPYFFLGMGGMLLSVALAVWLFAVPLVGSFWVLLLCSSLFLLAALGMGLLISSAAHNQFVAGQIAIIVTFLPAFILSGFIFDIQSMPTAIQVITHIVAARYFVTILQTLFLAGDVWPVILWNSLALALMATFFLGVTLRRSRKRLD</sequence>
<organism evidence="10 11">
    <name type="scientific">Acidithiobacillus ferrivorans</name>
    <dbReference type="NCBI Taxonomy" id="160808"/>
    <lineage>
        <taxon>Bacteria</taxon>
        <taxon>Pseudomonadati</taxon>
        <taxon>Pseudomonadota</taxon>
        <taxon>Acidithiobacillia</taxon>
        <taxon>Acidithiobacillales</taxon>
        <taxon>Acidithiobacillaceae</taxon>
        <taxon>Acidithiobacillus</taxon>
    </lineage>
</organism>
<proteinExistence type="inferred from homology"/>
<comment type="similarity">
    <text evidence="2">Belongs to the ABC-2 integral membrane protein family.</text>
</comment>
<evidence type="ECO:0000256" key="6">
    <source>
        <dbReference type="ARBA" id="ARBA00022989"/>
    </source>
</evidence>
<accession>A0A257T6S4</accession>
<dbReference type="PANTHER" id="PTHR30294:SF29">
    <property type="entry name" value="MULTIDRUG ABC TRANSPORTER PERMEASE YBHS-RELATED"/>
    <property type="match status" value="1"/>
</dbReference>
<keyword evidence="3" id="KW-0813">Transport</keyword>
<keyword evidence="6 8" id="KW-1133">Transmembrane helix</keyword>
<gene>
    <name evidence="10" type="ORF">B7Z70_06855</name>
</gene>
<keyword evidence="5 8" id="KW-0812">Transmembrane</keyword>
<evidence type="ECO:0000256" key="7">
    <source>
        <dbReference type="ARBA" id="ARBA00023136"/>
    </source>
</evidence>
<dbReference type="EMBL" id="NCBC01000207">
    <property type="protein sequence ID" value="OYV81015.1"/>
    <property type="molecule type" value="Genomic_DNA"/>
</dbReference>
<comment type="caution">
    <text evidence="10">The sequence shown here is derived from an EMBL/GenBank/DDBJ whole genome shotgun (WGS) entry which is preliminary data.</text>
</comment>
<dbReference type="GO" id="GO:0140359">
    <property type="term" value="F:ABC-type transporter activity"/>
    <property type="evidence" value="ECO:0007669"/>
    <property type="project" value="InterPro"/>
</dbReference>
<evidence type="ECO:0000313" key="11">
    <source>
        <dbReference type="Proteomes" id="UP000216779"/>
    </source>
</evidence>
<dbReference type="GO" id="GO:0005886">
    <property type="term" value="C:plasma membrane"/>
    <property type="evidence" value="ECO:0007669"/>
    <property type="project" value="UniProtKB-SubCell"/>
</dbReference>
<evidence type="ECO:0000256" key="4">
    <source>
        <dbReference type="ARBA" id="ARBA00022475"/>
    </source>
</evidence>
<protein>
    <recommendedName>
        <fullName evidence="9">ABC transmembrane type-2 domain-containing protein</fullName>
    </recommendedName>
</protein>
<feature type="domain" description="ABC transmembrane type-2" evidence="9">
    <location>
        <begin position="133"/>
        <end position="369"/>
    </location>
</feature>
<evidence type="ECO:0000256" key="2">
    <source>
        <dbReference type="ARBA" id="ARBA00007783"/>
    </source>
</evidence>
<evidence type="ECO:0000256" key="3">
    <source>
        <dbReference type="ARBA" id="ARBA00022448"/>
    </source>
</evidence>
<reference evidence="10 11" key="1">
    <citation type="submission" date="2017-03" db="EMBL/GenBank/DDBJ databases">
        <title>Lifting the veil on microbial sulfur biogeochemistry in mining wastewaters.</title>
        <authorList>
            <person name="Kantor R.S."/>
            <person name="Colenbrander Nelson T."/>
            <person name="Marshall S."/>
            <person name="Bennett D."/>
            <person name="Apte S."/>
            <person name="Camacho D."/>
            <person name="Thomas B.C."/>
            <person name="Warren L.A."/>
            <person name="Banfield J.F."/>
        </authorList>
    </citation>
    <scope>NUCLEOTIDE SEQUENCE [LARGE SCALE GENOMIC DNA]</scope>
    <source>
        <strain evidence="10">21-59-9</strain>
    </source>
</reference>
<dbReference type="PROSITE" id="PS51012">
    <property type="entry name" value="ABC_TM2"/>
    <property type="match status" value="1"/>
</dbReference>
<evidence type="ECO:0000259" key="9">
    <source>
        <dbReference type="PROSITE" id="PS51012"/>
    </source>
</evidence>
<feature type="transmembrane region" description="Helical" evidence="8">
    <location>
        <begin position="255"/>
        <end position="279"/>
    </location>
</feature>
<dbReference type="InterPro" id="IPR013525">
    <property type="entry name" value="ABC2_TM"/>
</dbReference>
<feature type="transmembrane region" description="Helical" evidence="8">
    <location>
        <begin position="176"/>
        <end position="198"/>
    </location>
</feature>
<evidence type="ECO:0000256" key="8">
    <source>
        <dbReference type="SAM" id="Phobius"/>
    </source>
</evidence>
<feature type="transmembrane region" description="Helical" evidence="8">
    <location>
        <begin position="228"/>
        <end position="248"/>
    </location>
</feature>
<keyword evidence="4" id="KW-1003">Cell membrane</keyword>
<dbReference type="Gene3D" id="3.40.1710.10">
    <property type="entry name" value="abc type-2 transporter like domain"/>
    <property type="match status" value="1"/>
</dbReference>
<dbReference type="InterPro" id="IPR047817">
    <property type="entry name" value="ABC2_TM_bact-type"/>
</dbReference>
<name>A0A257T6S4_9PROT</name>
<dbReference type="PANTHER" id="PTHR30294">
    <property type="entry name" value="MEMBRANE COMPONENT OF ABC TRANSPORTER YHHJ-RELATED"/>
    <property type="match status" value="1"/>
</dbReference>
<dbReference type="Pfam" id="PF12698">
    <property type="entry name" value="ABC2_membrane_3"/>
    <property type="match status" value="1"/>
</dbReference>
<evidence type="ECO:0000313" key="10">
    <source>
        <dbReference type="EMBL" id="OYV81015.1"/>
    </source>
</evidence>
<evidence type="ECO:0000256" key="5">
    <source>
        <dbReference type="ARBA" id="ARBA00022692"/>
    </source>
</evidence>
<feature type="transmembrane region" description="Helical" evidence="8">
    <location>
        <begin position="285"/>
        <end position="305"/>
    </location>
</feature>